<accession>A0AB34JB66</accession>
<comment type="caution">
    <text evidence="2">The sequence shown here is derived from an EMBL/GenBank/DDBJ whole genome shotgun (WGS) entry which is preliminary data.</text>
</comment>
<evidence type="ECO:0000313" key="3">
    <source>
        <dbReference type="Proteomes" id="UP001515480"/>
    </source>
</evidence>
<feature type="transmembrane region" description="Helical" evidence="1">
    <location>
        <begin position="105"/>
        <end position="124"/>
    </location>
</feature>
<protein>
    <submittedName>
        <fullName evidence="2">Uncharacterized protein</fullName>
    </submittedName>
</protein>
<dbReference type="PROSITE" id="PS51257">
    <property type="entry name" value="PROKAR_LIPOPROTEIN"/>
    <property type="match status" value="1"/>
</dbReference>
<evidence type="ECO:0000256" key="1">
    <source>
        <dbReference type="SAM" id="Phobius"/>
    </source>
</evidence>
<name>A0AB34JB66_PRYPA</name>
<keyword evidence="3" id="KW-1185">Reference proteome</keyword>
<evidence type="ECO:0000313" key="2">
    <source>
        <dbReference type="EMBL" id="KAL1518801.1"/>
    </source>
</evidence>
<sequence length="130" mass="13092">MFRLAGLAALAGRRALVPVATIGAAFSAAGWFGCFEVCFSIAKLALPVPAKQEESARISGMLSIPCVVGAAGAFGWVTAPKLAATPLSGDAAAWSAFMRSLPLKHWIGVGVGSAAAAAVSCRAIQYRGGA</sequence>
<dbReference type="Proteomes" id="UP001515480">
    <property type="component" value="Unassembled WGS sequence"/>
</dbReference>
<proteinExistence type="predicted"/>
<keyword evidence="1" id="KW-0472">Membrane</keyword>
<organism evidence="2 3">
    <name type="scientific">Prymnesium parvum</name>
    <name type="common">Toxic golden alga</name>
    <dbReference type="NCBI Taxonomy" id="97485"/>
    <lineage>
        <taxon>Eukaryota</taxon>
        <taxon>Haptista</taxon>
        <taxon>Haptophyta</taxon>
        <taxon>Prymnesiophyceae</taxon>
        <taxon>Prymnesiales</taxon>
        <taxon>Prymnesiaceae</taxon>
        <taxon>Prymnesium</taxon>
    </lineage>
</organism>
<feature type="transmembrane region" description="Helical" evidence="1">
    <location>
        <begin position="58"/>
        <end position="79"/>
    </location>
</feature>
<keyword evidence="1" id="KW-1133">Transmembrane helix</keyword>
<dbReference type="EMBL" id="JBGBPQ010000010">
    <property type="protein sequence ID" value="KAL1518801.1"/>
    <property type="molecule type" value="Genomic_DNA"/>
</dbReference>
<keyword evidence="1" id="KW-0812">Transmembrane</keyword>
<dbReference type="AlphaFoldDB" id="A0AB34JB66"/>
<reference evidence="2 3" key="1">
    <citation type="journal article" date="2024" name="Science">
        <title>Giant polyketide synthase enzymes in the biosynthesis of giant marine polyether toxins.</title>
        <authorList>
            <person name="Fallon T.R."/>
            <person name="Shende V.V."/>
            <person name="Wierzbicki I.H."/>
            <person name="Pendleton A.L."/>
            <person name="Watervoot N.F."/>
            <person name="Auber R.P."/>
            <person name="Gonzalez D.J."/>
            <person name="Wisecaver J.H."/>
            <person name="Moore B.S."/>
        </authorList>
    </citation>
    <scope>NUCLEOTIDE SEQUENCE [LARGE SCALE GENOMIC DNA]</scope>
    <source>
        <strain evidence="2 3">12B1</strain>
    </source>
</reference>
<gene>
    <name evidence="2" type="ORF">AB1Y20_003081</name>
</gene>
<feature type="transmembrane region" description="Helical" evidence="1">
    <location>
        <begin position="25"/>
        <end position="46"/>
    </location>
</feature>